<dbReference type="PANTHER" id="PTHR33164:SF57">
    <property type="entry name" value="MARR-FAMILY TRANSCRIPTIONAL REGULATOR"/>
    <property type="match status" value="1"/>
</dbReference>
<dbReference type="Pfam" id="PF01047">
    <property type="entry name" value="MarR"/>
    <property type="match status" value="1"/>
</dbReference>
<feature type="domain" description="HTH marR-type" evidence="1">
    <location>
        <begin position="8"/>
        <end position="138"/>
    </location>
</feature>
<comment type="caution">
    <text evidence="2">The sequence shown here is derived from an EMBL/GenBank/DDBJ whole genome shotgun (WGS) entry which is preliminary data.</text>
</comment>
<proteinExistence type="predicted"/>
<sequence>MAVEQDTARDLIRGIVDLQRSLRCLSHDSTAPGTSAALLGVLHMVTEHGGRAVDIAQKLGISSPVLSRHLAELEERGFIRRDRDPQDRRAQLLEVTPAGQEQLAHAEELRAQTLVSLLGEWSEEQAQDCRSHLAGLASALRTHKRATTQPTTLAGV</sequence>
<protein>
    <submittedName>
        <fullName evidence="2">MarR family transcriptional regulator</fullName>
    </submittedName>
</protein>
<dbReference type="SMART" id="SM00347">
    <property type="entry name" value="HTH_MARR"/>
    <property type="match status" value="1"/>
</dbReference>
<dbReference type="PROSITE" id="PS50995">
    <property type="entry name" value="HTH_MARR_2"/>
    <property type="match status" value="1"/>
</dbReference>
<dbReference type="InterPro" id="IPR039422">
    <property type="entry name" value="MarR/SlyA-like"/>
</dbReference>
<evidence type="ECO:0000313" key="2">
    <source>
        <dbReference type="EMBL" id="MDP5226617.1"/>
    </source>
</evidence>
<dbReference type="PANTHER" id="PTHR33164">
    <property type="entry name" value="TRANSCRIPTIONAL REGULATOR, MARR FAMILY"/>
    <property type="match status" value="1"/>
</dbReference>
<dbReference type="PRINTS" id="PR00598">
    <property type="entry name" value="HTHMARR"/>
</dbReference>
<dbReference type="InterPro" id="IPR000835">
    <property type="entry name" value="HTH_MarR-typ"/>
</dbReference>
<gene>
    <name evidence="2" type="ORF">Q9R02_05550</name>
</gene>
<dbReference type="Proteomes" id="UP001232725">
    <property type="component" value="Unassembled WGS sequence"/>
</dbReference>
<dbReference type="EMBL" id="JAVALS010000002">
    <property type="protein sequence ID" value="MDP5226617.1"/>
    <property type="molecule type" value="Genomic_DNA"/>
</dbReference>
<evidence type="ECO:0000313" key="3">
    <source>
        <dbReference type="Proteomes" id="UP001232725"/>
    </source>
</evidence>
<organism evidence="2 3">
    <name type="scientific">Arthrobacter horti</name>
    <dbReference type="NCBI Taxonomy" id="3068273"/>
    <lineage>
        <taxon>Bacteria</taxon>
        <taxon>Bacillati</taxon>
        <taxon>Actinomycetota</taxon>
        <taxon>Actinomycetes</taxon>
        <taxon>Micrococcales</taxon>
        <taxon>Micrococcaceae</taxon>
        <taxon>Arthrobacter</taxon>
    </lineage>
</organism>
<dbReference type="Gene3D" id="1.10.10.10">
    <property type="entry name" value="Winged helix-like DNA-binding domain superfamily/Winged helix DNA-binding domain"/>
    <property type="match status" value="1"/>
</dbReference>
<dbReference type="InterPro" id="IPR036390">
    <property type="entry name" value="WH_DNA-bd_sf"/>
</dbReference>
<dbReference type="InterPro" id="IPR036388">
    <property type="entry name" value="WH-like_DNA-bd_sf"/>
</dbReference>
<evidence type="ECO:0000259" key="1">
    <source>
        <dbReference type="PROSITE" id="PS50995"/>
    </source>
</evidence>
<dbReference type="SUPFAM" id="SSF46785">
    <property type="entry name" value="Winged helix' DNA-binding domain"/>
    <property type="match status" value="1"/>
</dbReference>
<keyword evidence="3" id="KW-1185">Reference proteome</keyword>
<name>A0ABT9ILZ9_9MICC</name>
<dbReference type="RefSeq" id="WP_305995659.1">
    <property type="nucleotide sequence ID" value="NZ_JAVALS010000002.1"/>
</dbReference>
<accession>A0ABT9ILZ9</accession>
<reference evidence="2 3" key="1">
    <citation type="submission" date="2023-08" db="EMBL/GenBank/DDBJ databases">
        <title>Arthrobacter horti sp. nov., isolated from forest soil.</title>
        <authorList>
            <person name="Park M."/>
        </authorList>
    </citation>
    <scope>NUCLEOTIDE SEQUENCE [LARGE SCALE GENOMIC DNA]</scope>
    <source>
        <strain evidence="2 3">YJM1</strain>
    </source>
</reference>